<protein>
    <submittedName>
        <fullName evidence="2">Uncharacterized protein</fullName>
    </submittedName>
</protein>
<gene>
    <name evidence="2" type="ORF">g.57393</name>
</gene>
<reference evidence="2" key="1">
    <citation type="journal article" date="2016" name="Gigascience">
        <title>De novo construction of an expanded transcriptome assembly for the western tarnished plant bug, Lygus hesperus.</title>
        <authorList>
            <person name="Tassone E.E."/>
            <person name="Geib S.M."/>
            <person name="Hall B."/>
            <person name="Fabrick J.A."/>
            <person name="Brent C.S."/>
            <person name="Hull J.J."/>
        </authorList>
    </citation>
    <scope>NUCLEOTIDE SEQUENCE</scope>
</reference>
<sequence>MSGKGAPKTSNMKSSEDIVAWAKAMGFPGADNPEFKANAVRLVTPQLKTMWRHLMKHVRPANEVAHIRRQLLAYKLAVESNSSVNPSKKFESVADYEAFLKKSALEAKMTHCDMQAEKKQEEIKTLLTKLEHKAEQHQSQKLEEKEKMEKLRLLRAKREELEQQVVTFKQLVPLLDSVKQPNYSYQNPRTLDSWGLEVQRYCASLERGQEISLMCEHLGEALQSSNAMKIKTGSSSGNEDSMFHRVIAEYHVELGLKVMELHEKCTTKLEQLKAKKLNMISSMMSSGDVSQIARAGVLKEFLESGCLEGIGKAAERNFLIQWITNNRTRFDNSLNTSYVEEKEHVAELDRSIALVQEEISTLVSFPTTELRSTLDARVSKMKAEAAAACFTDETPGTSLDKILSDLPQLIELFKKTPMADKKVDLGTQSIQAYADLKSTLSKTNIAKALTSLDVSVKEKISDSTGSTMMKQVGDKVSREKSKMGVMLNNLTGTLHEIDENLQYIDGHLACWEKGSPTEVICNNTDYQDLLKRLKNAMMEK</sequence>
<dbReference type="AlphaFoldDB" id="A0A146LW92"/>
<accession>A0A146LW92</accession>
<proteinExistence type="predicted"/>
<evidence type="ECO:0000256" key="1">
    <source>
        <dbReference type="SAM" id="Coils"/>
    </source>
</evidence>
<keyword evidence="1" id="KW-0175">Coiled coil</keyword>
<dbReference type="EMBL" id="GDHC01006695">
    <property type="protein sequence ID" value="JAQ11934.1"/>
    <property type="molecule type" value="Transcribed_RNA"/>
</dbReference>
<feature type="coiled-coil region" evidence="1">
    <location>
        <begin position="116"/>
        <end position="171"/>
    </location>
</feature>
<evidence type="ECO:0000313" key="2">
    <source>
        <dbReference type="EMBL" id="JAQ11934.1"/>
    </source>
</evidence>
<organism evidence="2">
    <name type="scientific">Lygus hesperus</name>
    <name type="common">Western plant bug</name>
    <dbReference type="NCBI Taxonomy" id="30085"/>
    <lineage>
        <taxon>Eukaryota</taxon>
        <taxon>Metazoa</taxon>
        <taxon>Ecdysozoa</taxon>
        <taxon>Arthropoda</taxon>
        <taxon>Hexapoda</taxon>
        <taxon>Insecta</taxon>
        <taxon>Pterygota</taxon>
        <taxon>Neoptera</taxon>
        <taxon>Paraneoptera</taxon>
        <taxon>Hemiptera</taxon>
        <taxon>Heteroptera</taxon>
        <taxon>Panheteroptera</taxon>
        <taxon>Cimicomorpha</taxon>
        <taxon>Miridae</taxon>
        <taxon>Mirini</taxon>
        <taxon>Lygus</taxon>
    </lineage>
</organism>
<name>A0A146LW92_LYGHE</name>